<dbReference type="PANTHER" id="PTHR43701:SF2">
    <property type="entry name" value="MEMBRANE TRANSPORTER PROTEIN YJNA-RELATED"/>
    <property type="match status" value="1"/>
</dbReference>
<feature type="transmembrane region" description="Helical" evidence="5">
    <location>
        <begin position="240"/>
        <end position="258"/>
    </location>
</feature>
<feature type="transmembrane region" description="Helical" evidence="5">
    <location>
        <begin position="16"/>
        <end position="41"/>
    </location>
</feature>
<accession>A0A4P5NNC6</accession>
<keyword evidence="3 5" id="KW-1133">Transmembrane helix</keyword>
<gene>
    <name evidence="6" type="ORF">MSKU9_1110</name>
</gene>
<evidence type="ECO:0000256" key="2">
    <source>
        <dbReference type="ARBA" id="ARBA00022692"/>
    </source>
</evidence>
<feature type="transmembrane region" description="Helical" evidence="5">
    <location>
        <begin position="178"/>
        <end position="201"/>
    </location>
</feature>
<evidence type="ECO:0000313" key="7">
    <source>
        <dbReference type="Proteomes" id="UP000315095"/>
    </source>
</evidence>
<feature type="transmembrane region" description="Helical" evidence="5">
    <location>
        <begin position="104"/>
        <end position="123"/>
    </location>
</feature>
<dbReference type="Proteomes" id="UP000315095">
    <property type="component" value="Unassembled WGS sequence"/>
</dbReference>
<dbReference type="EMBL" id="BDLU01000030">
    <property type="protein sequence ID" value="GCE82969.1"/>
    <property type="molecule type" value="Genomic_DNA"/>
</dbReference>
<keyword evidence="5" id="KW-1003">Cell membrane</keyword>
<feature type="transmembrane region" description="Helical" evidence="5">
    <location>
        <begin position="143"/>
        <end position="166"/>
    </location>
</feature>
<evidence type="ECO:0000256" key="3">
    <source>
        <dbReference type="ARBA" id="ARBA00022989"/>
    </source>
</evidence>
<comment type="caution">
    <text evidence="6">The sequence shown here is derived from an EMBL/GenBank/DDBJ whole genome shotgun (WGS) entry which is preliminary data.</text>
</comment>
<dbReference type="OrthoDB" id="9151526at2"/>
<evidence type="ECO:0000256" key="4">
    <source>
        <dbReference type="ARBA" id="ARBA00023136"/>
    </source>
</evidence>
<dbReference type="Pfam" id="PF01925">
    <property type="entry name" value="TauE"/>
    <property type="match status" value="1"/>
</dbReference>
<dbReference type="InterPro" id="IPR051598">
    <property type="entry name" value="TSUP/Inactive_protease-like"/>
</dbReference>
<feature type="transmembrane region" description="Helical" evidence="5">
    <location>
        <begin position="207"/>
        <end position="228"/>
    </location>
</feature>
<keyword evidence="4 5" id="KW-0472">Membrane</keyword>
<sequence length="264" mass="26851">MPDVLHTLLGLCSGGAIGFTLGLVGGGGSILAVPLLLYVVGIADPHRAIGTSALAVTINALCSLASHARSGNVAWNCAALFASAGMLGALAGAACGKVVNGQHLLFLFALVMIAVGALMARGCHQPQQTQPQQVTMRTTPMPVMAYGIATGFCSGFFGIGGGFLIVPALLAATGMPMLNAIATSLVAVCAFGLTTSISYAVAGMVDLPMVGILVAGGMAGSAGGTKLARHLGQHPQRLRMIFAYLIFIVAFYMMWRSARAMGLV</sequence>
<dbReference type="AlphaFoldDB" id="A0A4P5NNC6"/>
<dbReference type="PANTHER" id="PTHR43701">
    <property type="entry name" value="MEMBRANE TRANSPORTER PROTEIN MJ0441-RELATED"/>
    <property type="match status" value="1"/>
</dbReference>
<keyword evidence="2 5" id="KW-0812">Transmembrane</keyword>
<comment type="subcellular location">
    <subcellularLocation>
        <location evidence="5">Cell membrane</location>
        <topology evidence="5">Multi-pass membrane protein</topology>
    </subcellularLocation>
    <subcellularLocation>
        <location evidence="1">Membrane</location>
        <topology evidence="1">Multi-pass membrane protein</topology>
    </subcellularLocation>
</comment>
<comment type="similarity">
    <text evidence="5">Belongs to the 4-toluene sulfonate uptake permease (TSUP) (TC 2.A.102) family.</text>
</comment>
<organism evidence="6 7">
    <name type="scientific">Komagataeibacter diospyri</name>
    <dbReference type="NCBI Taxonomy" id="1932662"/>
    <lineage>
        <taxon>Bacteria</taxon>
        <taxon>Pseudomonadati</taxon>
        <taxon>Pseudomonadota</taxon>
        <taxon>Alphaproteobacteria</taxon>
        <taxon>Acetobacterales</taxon>
        <taxon>Acetobacteraceae</taxon>
        <taxon>Komagataeibacter</taxon>
    </lineage>
</organism>
<evidence type="ECO:0000313" key="6">
    <source>
        <dbReference type="EMBL" id="GCE82969.1"/>
    </source>
</evidence>
<dbReference type="RefSeq" id="WP_141260366.1">
    <property type="nucleotide sequence ID" value="NZ_BDLU01000030.1"/>
</dbReference>
<evidence type="ECO:0000256" key="1">
    <source>
        <dbReference type="ARBA" id="ARBA00004141"/>
    </source>
</evidence>
<keyword evidence="7" id="KW-1185">Reference proteome</keyword>
<protein>
    <recommendedName>
        <fullName evidence="5">Probable membrane transporter protein</fullName>
    </recommendedName>
</protein>
<reference evidence="7" key="1">
    <citation type="submission" date="2017-01" db="EMBL/GenBank/DDBJ databases">
        <title>Komagataeibacter sp. MSKU9 whole genome sequencing project.</title>
        <authorList>
            <person name="Matsutani M."/>
            <person name="Naloka K."/>
            <person name="Theeragool G."/>
            <person name="Yakushi T."/>
            <person name="Matsushita K."/>
        </authorList>
    </citation>
    <scope>NUCLEOTIDE SEQUENCE [LARGE SCALE GENOMIC DNA]</scope>
    <source>
        <strain evidence="7">MSKU9</strain>
    </source>
</reference>
<evidence type="ECO:0000256" key="5">
    <source>
        <dbReference type="RuleBase" id="RU363041"/>
    </source>
</evidence>
<feature type="transmembrane region" description="Helical" evidence="5">
    <location>
        <begin position="73"/>
        <end position="92"/>
    </location>
</feature>
<dbReference type="InterPro" id="IPR002781">
    <property type="entry name" value="TM_pro_TauE-like"/>
</dbReference>
<name>A0A4P5NNC6_9PROT</name>
<dbReference type="GO" id="GO:0005886">
    <property type="term" value="C:plasma membrane"/>
    <property type="evidence" value="ECO:0007669"/>
    <property type="project" value="UniProtKB-SubCell"/>
</dbReference>
<proteinExistence type="inferred from homology"/>